<dbReference type="AlphaFoldDB" id="A0AAV9H0A2"/>
<gene>
    <name evidence="1" type="ORF">QBC34DRAFT_395843</name>
</gene>
<proteinExistence type="predicted"/>
<keyword evidence="2" id="KW-1185">Reference proteome</keyword>
<reference evidence="1" key="1">
    <citation type="journal article" date="2023" name="Mol. Phylogenet. Evol.">
        <title>Genome-scale phylogeny and comparative genomics of the fungal order Sordariales.</title>
        <authorList>
            <person name="Hensen N."/>
            <person name="Bonometti L."/>
            <person name="Westerberg I."/>
            <person name="Brannstrom I.O."/>
            <person name="Guillou S."/>
            <person name="Cros-Aarteil S."/>
            <person name="Calhoun S."/>
            <person name="Haridas S."/>
            <person name="Kuo A."/>
            <person name="Mondo S."/>
            <person name="Pangilinan J."/>
            <person name="Riley R."/>
            <person name="LaButti K."/>
            <person name="Andreopoulos B."/>
            <person name="Lipzen A."/>
            <person name="Chen C."/>
            <person name="Yan M."/>
            <person name="Daum C."/>
            <person name="Ng V."/>
            <person name="Clum A."/>
            <person name="Steindorff A."/>
            <person name="Ohm R.A."/>
            <person name="Martin F."/>
            <person name="Silar P."/>
            <person name="Natvig D.O."/>
            <person name="Lalanne C."/>
            <person name="Gautier V."/>
            <person name="Ament-Velasquez S.L."/>
            <person name="Kruys A."/>
            <person name="Hutchinson M.I."/>
            <person name="Powell A.J."/>
            <person name="Barry K."/>
            <person name="Miller A.N."/>
            <person name="Grigoriev I.V."/>
            <person name="Debuchy R."/>
            <person name="Gladieux P."/>
            <person name="Hiltunen Thoren M."/>
            <person name="Johannesson H."/>
        </authorList>
    </citation>
    <scope>NUCLEOTIDE SEQUENCE</scope>
    <source>
        <strain evidence="1">PSN243</strain>
    </source>
</reference>
<comment type="caution">
    <text evidence="1">The sequence shown here is derived from an EMBL/GenBank/DDBJ whole genome shotgun (WGS) entry which is preliminary data.</text>
</comment>
<evidence type="ECO:0000313" key="2">
    <source>
        <dbReference type="Proteomes" id="UP001321760"/>
    </source>
</evidence>
<dbReference type="Proteomes" id="UP001321760">
    <property type="component" value="Unassembled WGS sequence"/>
</dbReference>
<evidence type="ECO:0000313" key="1">
    <source>
        <dbReference type="EMBL" id="KAK4453504.1"/>
    </source>
</evidence>
<sequence length="95" mass="11256">MSFFALSLLAAQAVRVERRIWLGRNNWRMAYIRDIETMVPYPQWWPAEVDFRLAVEPLLGPLVELAYEMLFEVQKGVRWGGFWGVRALKTLEGWR</sequence>
<reference evidence="1" key="2">
    <citation type="submission" date="2023-05" db="EMBL/GenBank/DDBJ databases">
        <authorList>
            <consortium name="Lawrence Berkeley National Laboratory"/>
            <person name="Steindorff A."/>
            <person name="Hensen N."/>
            <person name="Bonometti L."/>
            <person name="Westerberg I."/>
            <person name="Brannstrom I.O."/>
            <person name="Guillou S."/>
            <person name="Cros-Aarteil S."/>
            <person name="Calhoun S."/>
            <person name="Haridas S."/>
            <person name="Kuo A."/>
            <person name="Mondo S."/>
            <person name="Pangilinan J."/>
            <person name="Riley R."/>
            <person name="Labutti K."/>
            <person name="Andreopoulos B."/>
            <person name="Lipzen A."/>
            <person name="Chen C."/>
            <person name="Yanf M."/>
            <person name="Daum C."/>
            <person name="Ng V."/>
            <person name="Clum A."/>
            <person name="Ohm R."/>
            <person name="Martin F."/>
            <person name="Silar P."/>
            <person name="Natvig D."/>
            <person name="Lalanne C."/>
            <person name="Gautier V."/>
            <person name="Ament-Velasquez S.L."/>
            <person name="Kruys A."/>
            <person name="Hutchinson M.I."/>
            <person name="Powell A.J."/>
            <person name="Barry K."/>
            <person name="Miller A.N."/>
            <person name="Grigoriev I.V."/>
            <person name="Debuchy R."/>
            <person name="Gladieux P."/>
            <person name="Thoren M.H."/>
            <person name="Johannesson H."/>
        </authorList>
    </citation>
    <scope>NUCLEOTIDE SEQUENCE</scope>
    <source>
        <strain evidence="1">PSN243</strain>
    </source>
</reference>
<accession>A0AAV9H0A2</accession>
<dbReference type="EMBL" id="MU865920">
    <property type="protein sequence ID" value="KAK4453504.1"/>
    <property type="molecule type" value="Genomic_DNA"/>
</dbReference>
<protein>
    <submittedName>
        <fullName evidence="1">Uncharacterized protein</fullName>
    </submittedName>
</protein>
<organism evidence="1 2">
    <name type="scientific">Podospora aff. communis PSN243</name>
    <dbReference type="NCBI Taxonomy" id="3040156"/>
    <lineage>
        <taxon>Eukaryota</taxon>
        <taxon>Fungi</taxon>
        <taxon>Dikarya</taxon>
        <taxon>Ascomycota</taxon>
        <taxon>Pezizomycotina</taxon>
        <taxon>Sordariomycetes</taxon>
        <taxon>Sordariomycetidae</taxon>
        <taxon>Sordariales</taxon>
        <taxon>Podosporaceae</taxon>
        <taxon>Podospora</taxon>
    </lineage>
</organism>
<name>A0AAV9H0A2_9PEZI</name>